<dbReference type="EMBL" id="GL450513">
    <property type="protein sequence ID" value="EFN80934.1"/>
    <property type="molecule type" value="Genomic_DNA"/>
</dbReference>
<dbReference type="OMA" id="MECHASS"/>
<reference evidence="1 2" key="1">
    <citation type="journal article" date="2010" name="Science">
        <title>Genomic comparison of the ants Camponotus floridanus and Harpegnathos saltator.</title>
        <authorList>
            <person name="Bonasio R."/>
            <person name="Zhang G."/>
            <person name="Ye C."/>
            <person name="Mutti N.S."/>
            <person name="Fang X."/>
            <person name="Qin N."/>
            <person name="Donahue G."/>
            <person name="Yang P."/>
            <person name="Li Q."/>
            <person name="Li C."/>
            <person name="Zhang P."/>
            <person name="Huang Z."/>
            <person name="Berger S.L."/>
            <person name="Reinberg D."/>
            <person name="Wang J."/>
            <person name="Liebig J."/>
        </authorList>
    </citation>
    <scope>NUCLEOTIDE SEQUENCE [LARGE SCALE GENOMIC DNA]</scope>
    <source>
        <strain evidence="1 2">R22 G/1</strain>
    </source>
</reference>
<dbReference type="InParanoid" id="E2BTP9"/>
<name>E2BTP9_HARSA</name>
<feature type="non-terminal residue" evidence="1">
    <location>
        <position position="168"/>
    </location>
</feature>
<protein>
    <submittedName>
        <fullName evidence="1">Uncharacterized protein</fullName>
    </submittedName>
</protein>
<accession>E2BTP9</accession>
<gene>
    <name evidence="1" type="ORF">EAI_12932</name>
</gene>
<dbReference type="AlphaFoldDB" id="E2BTP9"/>
<evidence type="ECO:0000313" key="1">
    <source>
        <dbReference type="EMBL" id="EFN80934.1"/>
    </source>
</evidence>
<evidence type="ECO:0000313" key="2">
    <source>
        <dbReference type="Proteomes" id="UP000008237"/>
    </source>
</evidence>
<dbReference type="Proteomes" id="UP000008237">
    <property type="component" value="Unassembled WGS sequence"/>
</dbReference>
<feature type="non-terminal residue" evidence="1">
    <location>
        <position position="1"/>
    </location>
</feature>
<proteinExistence type="predicted"/>
<keyword evidence="2" id="KW-1185">Reference proteome</keyword>
<sequence length="168" mass="19180">ETLPHMFCHCRLHSAAIQWRHDSILLRLSRACRLPGHVTVNQRVEGLYGELGELRPDLVIKHEPSKSVATCDLMVPFENRPIAFEEARERKFAKYAPLAEAFSRLGYRVIVTAFVVGALDSWDPCNEPVLGLLRIGSTYASMMRRLIVSDTIRWFRDIYVEHISGACQ</sequence>
<organism evidence="2">
    <name type="scientific">Harpegnathos saltator</name>
    <name type="common">Jerdon's jumping ant</name>
    <dbReference type="NCBI Taxonomy" id="610380"/>
    <lineage>
        <taxon>Eukaryota</taxon>
        <taxon>Metazoa</taxon>
        <taxon>Ecdysozoa</taxon>
        <taxon>Arthropoda</taxon>
        <taxon>Hexapoda</taxon>
        <taxon>Insecta</taxon>
        <taxon>Pterygota</taxon>
        <taxon>Neoptera</taxon>
        <taxon>Endopterygota</taxon>
        <taxon>Hymenoptera</taxon>
        <taxon>Apocrita</taxon>
        <taxon>Aculeata</taxon>
        <taxon>Formicoidea</taxon>
        <taxon>Formicidae</taxon>
        <taxon>Ponerinae</taxon>
        <taxon>Ponerini</taxon>
        <taxon>Harpegnathos</taxon>
    </lineage>
</organism>